<protein>
    <submittedName>
        <fullName evidence="2">Uncharacterized protein</fullName>
    </submittedName>
</protein>
<keyword evidence="3" id="KW-1185">Reference proteome</keyword>
<dbReference type="Proteomes" id="UP000264800">
    <property type="component" value="Unplaced"/>
</dbReference>
<accession>A0A3Q3A102</accession>
<evidence type="ECO:0000256" key="1">
    <source>
        <dbReference type="SAM" id="MobiDB-lite"/>
    </source>
</evidence>
<name>A0A3Q3A102_KRYMA</name>
<proteinExistence type="predicted"/>
<evidence type="ECO:0000313" key="3">
    <source>
        <dbReference type="Proteomes" id="UP000264800"/>
    </source>
</evidence>
<reference evidence="2" key="2">
    <citation type="submission" date="2025-09" db="UniProtKB">
        <authorList>
            <consortium name="Ensembl"/>
        </authorList>
    </citation>
    <scope>IDENTIFICATION</scope>
</reference>
<reference evidence="2" key="1">
    <citation type="submission" date="2025-08" db="UniProtKB">
        <authorList>
            <consortium name="Ensembl"/>
        </authorList>
    </citation>
    <scope>IDENTIFICATION</scope>
</reference>
<dbReference type="Ensembl" id="ENSKMAT00000004515.1">
    <property type="protein sequence ID" value="ENSKMAP00000004429.1"/>
    <property type="gene ID" value="ENSKMAG00000003378.1"/>
</dbReference>
<organism evidence="2 3">
    <name type="scientific">Kryptolebias marmoratus</name>
    <name type="common">Mangrove killifish</name>
    <name type="synonym">Rivulus marmoratus</name>
    <dbReference type="NCBI Taxonomy" id="37003"/>
    <lineage>
        <taxon>Eukaryota</taxon>
        <taxon>Metazoa</taxon>
        <taxon>Chordata</taxon>
        <taxon>Craniata</taxon>
        <taxon>Vertebrata</taxon>
        <taxon>Euteleostomi</taxon>
        <taxon>Actinopterygii</taxon>
        <taxon>Neopterygii</taxon>
        <taxon>Teleostei</taxon>
        <taxon>Neoteleostei</taxon>
        <taxon>Acanthomorphata</taxon>
        <taxon>Ovalentaria</taxon>
        <taxon>Atherinomorphae</taxon>
        <taxon>Cyprinodontiformes</taxon>
        <taxon>Rivulidae</taxon>
        <taxon>Kryptolebias</taxon>
    </lineage>
</organism>
<evidence type="ECO:0000313" key="2">
    <source>
        <dbReference type="Ensembl" id="ENSKMAP00000004429.1"/>
    </source>
</evidence>
<feature type="region of interest" description="Disordered" evidence="1">
    <location>
        <begin position="23"/>
        <end position="50"/>
    </location>
</feature>
<sequence length="50" mass="5570">MFLKLYALMEPFQMCKRCPLPEPGRIPPPAPGSGWPPRWQRGNPGLPVGP</sequence>
<dbReference type="AlphaFoldDB" id="A0A3Q3A102"/>